<dbReference type="GO" id="GO:0051287">
    <property type="term" value="F:NAD binding"/>
    <property type="evidence" value="ECO:0007669"/>
    <property type="project" value="UniProtKB-UniRule"/>
</dbReference>
<accession>A0A917IW33</accession>
<evidence type="ECO:0000256" key="14">
    <source>
        <dbReference type="SAM" id="MobiDB-lite"/>
    </source>
</evidence>
<dbReference type="NCBIfam" id="TIGR00036">
    <property type="entry name" value="dapB"/>
    <property type="match status" value="1"/>
</dbReference>
<keyword evidence="4 13" id="KW-0521">NADP</keyword>
<reference evidence="17 18" key="1">
    <citation type="journal article" date="2014" name="Int. J. Syst. Evol. Microbiol.">
        <title>Complete genome sequence of Corynebacterium casei LMG S-19264T (=DSM 44701T), isolated from a smear-ripened cheese.</title>
        <authorList>
            <consortium name="US DOE Joint Genome Institute (JGI-PGF)"/>
            <person name="Walter F."/>
            <person name="Albersmeier A."/>
            <person name="Kalinowski J."/>
            <person name="Ruckert C."/>
        </authorList>
    </citation>
    <scope>NUCLEOTIDE SEQUENCE [LARGE SCALE GENOMIC DNA]</scope>
    <source>
        <strain evidence="17 18">CCM 8669</strain>
    </source>
</reference>
<evidence type="ECO:0000256" key="13">
    <source>
        <dbReference type="HAMAP-Rule" id="MF_00102"/>
    </source>
</evidence>
<dbReference type="InterPro" id="IPR022664">
    <property type="entry name" value="DapB_N_CS"/>
</dbReference>
<keyword evidence="6 13" id="KW-0560">Oxidoreductase</keyword>
<proteinExistence type="inferred from homology"/>
<evidence type="ECO:0000256" key="12">
    <source>
        <dbReference type="ARBA" id="ARBA00049396"/>
    </source>
</evidence>
<feature type="binding site" evidence="13">
    <location>
        <begin position="146"/>
        <end position="147"/>
    </location>
    <ligand>
        <name>(S)-2,3,4,5-tetrahydrodipicolinate</name>
        <dbReference type="ChEBI" id="CHEBI:16845"/>
    </ligand>
</feature>
<dbReference type="Pfam" id="PF01113">
    <property type="entry name" value="DapB_N"/>
    <property type="match status" value="1"/>
</dbReference>
<dbReference type="Pfam" id="PF05173">
    <property type="entry name" value="DapB_C"/>
    <property type="match status" value="1"/>
</dbReference>
<evidence type="ECO:0000259" key="15">
    <source>
        <dbReference type="Pfam" id="PF01113"/>
    </source>
</evidence>
<keyword evidence="8 13" id="KW-0457">Lysine biosynthesis</keyword>
<comment type="caution">
    <text evidence="13">Lacks conserved residue(s) required for the propagation of feature annotation.</text>
</comment>
<evidence type="ECO:0000256" key="1">
    <source>
        <dbReference type="ARBA" id="ARBA00006642"/>
    </source>
</evidence>
<feature type="binding site" evidence="13">
    <location>
        <position position="137"/>
    </location>
    <ligand>
        <name>(S)-2,3,4,5-tetrahydrodipicolinate</name>
        <dbReference type="ChEBI" id="CHEBI:16845"/>
    </ligand>
</feature>
<dbReference type="HAMAP" id="MF_00102">
    <property type="entry name" value="DapB"/>
    <property type="match status" value="1"/>
</dbReference>
<dbReference type="GO" id="GO:0005829">
    <property type="term" value="C:cytosol"/>
    <property type="evidence" value="ECO:0007669"/>
    <property type="project" value="TreeGrafter"/>
</dbReference>
<dbReference type="InterPro" id="IPR023940">
    <property type="entry name" value="DHDPR_bac"/>
</dbReference>
<evidence type="ECO:0000256" key="9">
    <source>
        <dbReference type="ARBA" id="ARBA00037922"/>
    </source>
</evidence>
<evidence type="ECO:0000256" key="11">
    <source>
        <dbReference type="ARBA" id="ARBA00049080"/>
    </source>
</evidence>
<evidence type="ECO:0000256" key="7">
    <source>
        <dbReference type="ARBA" id="ARBA00023027"/>
    </source>
</evidence>
<comment type="catalytic activity">
    <reaction evidence="11 13">
        <text>(S)-2,3,4,5-tetrahydrodipicolinate + NADP(+) + H2O = (2S,4S)-4-hydroxy-2,3,4,5-tetrahydrodipicolinate + NADPH + H(+)</text>
        <dbReference type="Rhea" id="RHEA:35331"/>
        <dbReference type="ChEBI" id="CHEBI:15377"/>
        <dbReference type="ChEBI" id="CHEBI:15378"/>
        <dbReference type="ChEBI" id="CHEBI:16845"/>
        <dbReference type="ChEBI" id="CHEBI:57783"/>
        <dbReference type="ChEBI" id="CHEBI:58349"/>
        <dbReference type="ChEBI" id="CHEBI:67139"/>
        <dbReference type="EC" id="1.17.1.8"/>
    </reaction>
</comment>
<comment type="caution">
    <text evidence="13">Was originally thought to be a dihydrodipicolinate reductase (DHDPR), catalyzing the conversion of dihydrodipicolinate to tetrahydrodipicolinate. However, it was shown in E.coli that the substrate of the enzymatic reaction is not dihydrodipicolinate (DHDP) but in fact (2S,4S)-4-hydroxy-2,3,4,5-tetrahydrodipicolinic acid (HTPA), the product released by the DapA-catalyzed reaction.</text>
</comment>
<dbReference type="SUPFAM" id="SSF55347">
    <property type="entry name" value="Glyceraldehyde-3-phosphate dehydrogenase-like, C-terminal domain"/>
    <property type="match status" value="1"/>
</dbReference>
<comment type="function">
    <text evidence="13">Catalyzes the conversion of 4-hydroxy-tetrahydrodipicolinate (HTPA) to tetrahydrodipicolinate.</text>
</comment>
<dbReference type="EMBL" id="BMDC01000002">
    <property type="protein sequence ID" value="GGH63581.1"/>
    <property type="molecule type" value="Genomic_DNA"/>
</dbReference>
<evidence type="ECO:0000256" key="5">
    <source>
        <dbReference type="ARBA" id="ARBA00022915"/>
    </source>
</evidence>
<evidence type="ECO:0000313" key="17">
    <source>
        <dbReference type="EMBL" id="GGH63581.1"/>
    </source>
</evidence>
<evidence type="ECO:0000256" key="8">
    <source>
        <dbReference type="ARBA" id="ARBA00023154"/>
    </source>
</evidence>
<feature type="region of interest" description="Disordered" evidence="14">
    <location>
        <begin position="163"/>
        <end position="182"/>
    </location>
</feature>
<dbReference type="Gene3D" id="3.30.360.10">
    <property type="entry name" value="Dihydrodipicolinate Reductase, domain 2"/>
    <property type="match status" value="1"/>
</dbReference>
<dbReference type="GO" id="GO:0008839">
    <property type="term" value="F:4-hydroxy-tetrahydrodipicolinate reductase"/>
    <property type="evidence" value="ECO:0007669"/>
    <property type="project" value="UniProtKB-UniRule"/>
</dbReference>
<keyword evidence="7 13" id="KW-0520">NAD</keyword>
<comment type="similarity">
    <text evidence="1 13">Belongs to the DapB family.</text>
</comment>
<dbReference type="GO" id="GO:0009089">
    <property type="term" value="P:lysine biosynthetic process via diaminopimelate"/>
    <property type="evidence" value="ECO:0007669"/>
    <property type="project" value="UniProtKB-UniRule"/>
</dbReference>
<dbReference type="EC" id="1.17.1.8" evidence="10 13"/>
<feature type="binding site" evidence="13">
    <location>
        <begin position="106"/>
        <end position="109"/>
    </location>
    <ligand>
        <name>NAD(+)</name>
        <dbReference type="ChEBI" id="CHEBI:57540"/>
    </ligand>
</feature>
<dbReference type="InterPro" id="IPR000846">
    <property type="entry name" value="DapB_N"/>
</dbReference>
<feature type="binding site" evidence="13">
    <location>
        <begin position="11"/>
        <end position="16"/>
    </location>
    <ligand>
        <name>NAD(+)</name>
        <dbReference type="ChEBI" id="CHEBI:57540"/>
    </ligand>
</feature>
<feature type="binding site" evidence="13">
    <location>
        <begin position="79"/>
        <end position="81"/>
    </location>
    <ligand>
        <name>NAD(+)</name>
        <dbReference type="ChEBI" id="CHEBI:57540"/>
    </ligand>
</feature>
<evidence type="ECO:0000256" key="3">
    <source>
        <dbReference type="ARBA" id="ARBA00022605"/>
    </source>
</evidence>
<feature type="active site" description="Proton donor/acceptor" evidence="13">
    <location>
        <position position="136"/>
    </location>
</feature>
<dbReference type="RefSeq" id="WP_188359745.1">
    <property type="nucleotide sequence ID" value="NZ_BMDC01000002.1"/>
</dbReference>
<evidence type="ECO:0000256" key="6">
    <source>
        <dbReference type="ARBA" id="ARBA00023002"/>
    </source>
</evidence>
<keyword evidence="3 13" id="KW-0028">Amino-acid biosynthesis</keyword>
<keyword evidence="5 13" id="KW-0220">Diaminopimelate biosynthesis</keyword>
<evidence type="ECO:0000313" key="18">
    <source>
        <dbReference type="Proteomes" id="UP000600171"/>
    </source>
</evidence>
<dbReference type="PIRSF" id="PIRSF000161">
    <property type="entry name" value="DHPR"/>
    <property type="match status" value="1"/>
</dbReference>
<gene>
    <name evidence="13 17" type="primary">dapB</name>
    <name evidence="17" type="ORF">GCM10007359_15020</name>
</gene>
<evidence type="ECO:0000256" key="10">
    <source>
        <dbReference type="ARBA" id="ARBA00038983"/>
    </source>
</evidence>
<evidence type="ECO:0000256" key="2">
    <source>
        <dbReference type="ARBA" id="ARBA00022490"/>
    </source>
</evidence>
<comment type="catalytic activity">
    <reaction evidence="12 13">
        <text>(S)-2,3,4,5-tetrahydrodipicolinate + NAD(+) + H2O = (2S,4S)-4-hydroxy-2,3,4,5-tetrahydrodipicolinate + NADH + H(+)</text>
        <dbReference type="Rhea" id="RHEA:35323"/>
        <dbReference type="ChEBI" id="CHEBI:15377"/>
        <dbReference type="ChEBI" id="CHEBI:15378"/>
        <dbReference type="ChEBI" id="CHEBI:16845"/>
        <dbReference type="ChEBI" id="CHEBI:57540"/>
        <dbReference type="ChEBI" id="CHEBI:57945"/>
        <dbReference type="ChEBI" id="CHEBI:67139"/>
        <dbReference type="EC" id="1.17.1.8"/>
    </reaction>
</comment>
<dbReference type="GO" id="GO:0019877">
    <property type="term" value="P:diaminopimelate biosynthetic process"/>
    <property type="evidence" value="ECO:0007669"/>
    <property type="project" value="UniProtKB-UniRule"/>
</dbReference>
<sequence length="250" mass="26171">MADVVKVAIAGAAGRMGAEAVKAVEGADDMELVATLTREDSLEKLVTSGAEVLVDLTVPSSTEANVHFAVEHGIHAVVGTTGWSEEKLETLRKKLEDHPEVGVLIAPNFAIGAILATEFAAKAARYFESVEVIEMHHPNKVDAPSGTAAHTASKIAAARAEAGVAASPDATETDQGGSRGADVDGVRVHAVRLRGLTASQEILLGDQGQQLVIRHDSFDRVSFMPGVLLGVREVAKHPGLTHGLDHYLGL</sequence>
<comment type="pathway">
    <text evidence="9 13">Amino-acid biosynthesis; L-lysine biosynthesis via DAP pathway; (S)-tetrahydrodipicolinate from L-aspartate: step 4/4.</text>
</comment>
<dbReference type="Proteomes" id="UP000600171">
    <property type="component" value="Unassembled WGS sequence"/>
</dbReference>
<protein>
    <recommendedName>
        <fullName evidence="10 13">4-hydroxy-tetrahydrodipicolinate reductase</fullName>
        <shortName evidence="13">HTPA reductase</shortName>
        <ecNumber evidence="10 13">1.17.1.8</ecNumber>
    </recommendedName>
</protein>
<dbReference type="AlphaFoldDB" id="A0A917IW33"/>
<dbReference type="CDD" id="cd02274">
    <property type="entry name" value="DHDPR_N"/>
    <property type="match status" value="1"/>
</dbReference>
<feature type="domain" description="Dihydrodipicolinate reductase N-terminal" evidence="15">
    <location>
        <begin position="5"/>
        <end position="109"/>
    </location>
</feature>
<evidence type="ECO:0000256" key="4">
    <source>
        <dbReference type="ARBA" id="ARBA00022857"/>
    </source>
</evidence>
<keyword evidence="18" id="KW-1185">Reference proteome</keyword>
<comment type="caution">
    <text evidence="17">The sequence shown here is derived from an EMBL/GenBank/DDBJ whole genome shotgun (WGS) entry which is preliminary data.</text>
</comment>
<dbReference type="GO" id="GO:0050661">
    <property type="term" value="F:NADP binding"/>
    <property type="evidence" value="ECO:0007669"/>
    <property type="project" value="UniProtKB-UniRule"/>
</dbReference>
<feature type="active site" description="Proton donor" evidence="13">
    <location>
        <position position="140"/>
    </location>
</feature>
<dbReference type="InterPro" id="IPR036291">
    <property type="entry name" value="NAD(P)-bd_dom_sf"/>
</dbReference>
<dbReference type="Gene3D" id="3.40.50.720">
    <property type="entry name" value="NAD(P)-binding Rossmann-like Domain"/>
    <property type="match status" value="1"/>
</dbReference>
<keyword evidence="2 13" id="KW-0963">Cytoplasm</keyword>
<organism evidence="17 18">
    <name type="scientific">Rothia aerolata</name>
    <dbReference type="NCBI Taxonomy" id="1812262"/>
    <lineage>
        <taxon>Bacteria</taxon>
        <taxon>Bacillati</taxon>
        <taxon>Actinomycetota</taxon>
        <taxon>Actinomycetes</taxon>
        <taxon>Micrococcales</taxon>
        <taxon>Micrococcaceae</taxon>
        <taxon>Rothia</taxon>
    </lineage>
</organism>
<dbReference type="InterPro" id="IPR022663">
    <property type="entry name" value="DapB_C"/>
</dbReference>
<dbReference type="PANTHER" id="PTHR20836">
    <property type="entry name" value="DIHYDRODIPICOLINATE REDUCTASE"/>
    <property type="match status" value="1"/>
</dbReference>
<dbReference type="GO" id="GO:0016726">
    <property type="term" value="F:oxidoreductase activity, acting on CH or CH2 groups, NAD or NADP as acceptor"/>
    <property type="evidence" value="ECO:0007669"/>
    <property type="project" value="UniProtKB-UniRule"/>
</dbReference>
<dbReference type="FunFam" id="3.30.360.10:FF:000009">
    <property type="entry name" value="4-hydroxy-tetrahydrodipicolinate reductase"/>
    <property type="match status" value="1"/>
</dbReference>
<comment type="subcellular location">
    <subcellularLocation>
        <location evidence="13">Cytoplasm</location>
    </subcellularLocation>
</comment>
<comment type="subunit">
    <text evidence="13">Homotetramer.</text>
</comment>
<dbReference type="PROSITE" id="PS01298">
    <property type="entry name" value="DAPB"/>
    <property type="match status" value="1"/>
</dbReference>
<dbReference type="SUPFAM" id="SSF51735">
    <property type="entry name" value="NAD(P)-binding Rossmann-fold domains"/>
    <property type="match status" value="1"/>
</dbReference>
<dbReference type="PANTHER" id="PTHR20836:SF0">
    <property type="entry name" value="4-HYDROXY-TETRAHYDRODIPICOLINATE REDUCTASE 1, CHLOROPLASTIC-RELATED"/>
    <property type="match status" value="1"/>
</dbReference>
<feature type="domain" description="Dihydrodipicolinate reductase C-terminal" evidence="16">
    <location>
        <begin position="112"/>
        <end position="246"/>
    </location>
</feature>
<name>A0A917IW33_9MICC</name>
<evidence type="ECO:0000259" key="16">
    <source>
        <dbReference type="Pfam" id="PF05173"/>
    </source>
</evidence>